<gene>
    <name evidence="1" type="ORF">RPERSI_LOCUS25297</name>
</gene>
<keyword evidence="2" id="KW-1185">Reference proteome</keyword>
<evidence type="ECO:0000313" key="2">
    <source>
        <dbReference type="Proteomes" id="UP000789920"/>
    </source>
</evidence>
<comment type="caution">
    <text evidence="1">The sequence shown here is derived from an EMBL/GenBank/DDBJ whole genome shotgun (WGS) entry which is preliminary data.</text>
</comment>
<feature type="non-terminal residue" evidence="1">
    <location>
        <position position="1"/>
    </location>
</feature>
<protein>
    <submittedName>
        <fullName evidence="1">15716_t:CDS:1</fullName>
    </submittedName>
</protein>
<dbReference type="EMBL" id="CAJVQC010083223">
    <property type="protein sequence ID" value="CAG8820154.1"/>
    <property type="molecule type" value="Genomic_DNA"/>
</dbReference>
<reference evidence="1" key="1">
    <citation type="submission" date="2021-06" db="EMBL/GenBank/DDBJ databases">
        <authorList>
            <person name="Kallberg Y."/>
            <person name="Tangrot J."/>
            <person name="Rosling A."/>
        </authorList>
    </citation>
    <scope>NUCLEOTIDE SEQUENCE</scope>
    <source>
        <strain evidence="1">MA461A</strain>
    </source>
</reference>
<accession>A0ACA9S1E3</accession>
<name>A0ACA9S1E3_9GLOM</name>
<evidence type="ECO:0000313" key="1">
    <source>
        <dbReference type="EMBL" id="CAG8820154.1"/>
    </source>
</evidence>
<sequence>ENVYLDESYLQPDEETNLISDNELLLYSDEQDLYLLLDDNLSLNNKSSLENKNSVNNIPSLNKESSNIFA</sequence>
<proteinExistence type="predicted"/>
<organism evidence="1 2">
    <name type="scientific">Racocetra persica</name>
    <dbReference type="NCBI Taxonomy" id="160502"/>
    <lineage>
        <taxon>Eukaryota</taxon>
        <taxon>Fungi</taxon>
        <taxon>Fungi incertae sedis</taxon>
        <taxon>Mucoromycota</taxon>
        <taxon>Glomeromycotina</taxon>
        <taxon>Glomeromycetes</taxon>
        <taxon>Diversisporales</taxon>
        <taxon>Gigasporaceae</taxon>
        <taxon>Racocetra</taxon>
    </lineage>
</organism>
<dbReference type="Proteomes" id="UP000789920">
    <property type="component" value="Unassembled WGS sequence"/>
</dbReference>